<evidence type="ECO:0000313" key="1">
    <source>
        <dbReference type="EMBL" id="HIP57266.1"/>
    </source>
</evidence>
<sequence length="78" mass="8916">MRVETPIPLPRHYVSSMAMCRVVAEVDLDEIAQYLNQKLIDELLGRGEIRVQDQDAVSKLIPNHSQKPSYVKIVSVKR</sequence>
<dbReference type="Proteomes" id="UP000605805">
    <property type="component" value="Unassembled WGS sequence"/>
</dbReference>
<name>A0A832YYH9_9CREN</name>
<organism evidence="1 2">
    <name type="scientific">Ignisphaera aggregans</name>
    <dbReference type="NCBI Taxonomy" id="334771"/>
    <lineage>
        <taxon>Archaea</taxon>
        <taxon>Thermoproteota</taxon>
        <taxon>Thermoprotei</taxon>
        <taxon>Desulfurococcales</taxon>
        <taxon>Desulfurococcaceae</taxon>
        <taxon>Ignisphaera</taxon>
    </lineage>
</organism>
<accession>A0A832YYH9</accession>
<evidence type="ECO:0000313" key="2">
    <source>
        <dbReference type="Proteomes" id="UP000605805"/>
    </source>
</evidence>
<reference evidence="1" key="1">
    <citation type="journal article" date="2020" name="ISME J.">
        <title>Gammaproteobacteria mediating utilization of methyl-, sulfur- and petroleum organic compounds in deep ocean hydrothermal plumes.</title>
        <authorList>
            <person name="Zhou Z."/>
            <person name="Liu Y."/>
            <person name="Pan J."/>
            <person name="Cron B.R."/>
            <person name="Toner B.M."/>
            <person name="Anantharaman K."/>
            <person name="Breier J.A."/>
            <person name="Dick G.J."/>
            <person name="Li M."/>
        </authorList>
    </citation>
    <scope>NUCLEOTIDE SEQUENCE</scope>
    <source>
        <strain evidence="1">SZUA-1435</strain>
    </source>
</reference>
<gene>
    <name evidence="1" type="ORF">EYH02_04270</name>
</gene>
<proteinExistence type="predicted"/>
<protein>
    <submittedName>
        <fullName evidence="1">Uncharacterized protein</fullName>
    </submittedName>
</protein>
<dbReference type="AlphaFoldDB" id="A0A832YYH9"/>
<comment type="caution">
    <text evidence="1">The sequence shown here is derived from an EMBL/GenBank/DDBJ whole genome shotgun (WGS) entry which is preliminary data.</text>
</comment>
<dbReference type="EMBL" id="DQTV01000077">
    <property type="protein sequence ID" value="HIP57266.1"/>
    <property type="molecule type" value="Genomic_DNA"/>
</dbReference>